<keyword evidence="4 7" id="KW-0472">Membrane</keyword>
<evidence type="ECO:0000256" key="2">
    <source>
        <dbReference type="ARBA" id="ARBA00022692"/>
    </source>
</evidence>
<accession>A0A423XI28</accession>
<evidence type="ECO:0000256" key="3">
    <source>
        <dbReference type="ARBA" id="ARBA00022989"/>
    </source>
</evidence>
<evidence type="ECO:0000256" key="4">
    <source>
        <dbReference type="ARBA" id="ARBA00023136"/>
    </source>
</evidence>
<evidence type="ECO:0000256" key="1">
    <source>
        <dbReference type="ARBA" id="ARBA00004141"/>
    </source>
</evidence>
<feature type="transmembrane region" description="Helical" evidence="7">
    <location>
        <begin position="97"/>
        <end position="121"/>
    </location>
</feature>
<gene>
    <name evidence="9" type="ORF">VPNG_02594</name>
</gene>
<comment type="similarity">
    <text evidence="5">Belongs to the SAT4 family.</text>
</comment>
<dbReference type="InParanoid" id="A0A423XI28"/>
<feature type="domain" description="Rhodopsin" evidence="8">
    <location>
        <begin position="39"/>
        <end position="275"/>
    </location>
</feature>
<name>A0A423XI28_9PEZI</name>
<feature type="transmembrane region" description="Helical" evidence="7">
    <location>
        <begin position="176"/>
        <end position="198"/>
    </location>
</feature>
<evidence type="ECO:0000313" key="9">
    <source>
        <dbReference type="EMBL" id="ROW15855.1"/>
    </source>
</evidence>
<feature type="region of interest" description="Disordered" evidence="6">
    <location>
        <begin position="284"/>
        <end position="314"/>
    </location>
</feature>
<keyword evidence="10" id="KW-1185">Reference proteome</keyword>
<sequence length="406" mass="44189">MSSLDNGDVESGAMSSHQNNIIVCAVVTWSIGAIFVGLRLNLRGRLIRVIGPEDWVILAALVFSGCNSAGSVVEACYGMGRHSASVPDKHWRPMLEAAWFTALFFSVSICLTKVSILLLYLRSLTYEWTKISLWILMAVVVVTGLADIAIVATTCLPLHAFWDEAAHAAYCHPREVYYAIAGLQIGTDFLIFLLPLPVVWSMRSPRDQKAVLITVFSFGFFICIVSVVRLVELAANDGDKDYTFTGVTVAYWSLIEVNTAIVVSCIMTFKPLLTRVLASSARQKSRTQVPPAERSDAAHSVRPPTIGSEPTRGRGVVARKQSWLSVQLARMDRSLQTVNETGETGETETRGTSDELDTGAVGAGMGLWGADVHKQLTPPPPPFAVVPDRRSYGSSVTMPVDENEGP</sequence>
<dbReference type="EMBL" id="LKEB01000007">
    <property type="protein sequence ID" value="ROW15855.1"/>
    <property type="molecule type" value="Genomic_DNA"/>
</dbReference>
<comment type="subcellular location">
    <subcellularLocation>
        <location evidence="1">Membrane</location>
        <topology evidence="1">Multi-pass membrane protein</topology>
    </subcellularLocation>
</comment>
<evidence type="ECO:0000313" key="10">
    <source>
        <dbReference type="Proteomes" id="UP000285146"/>
    </source>
</evidence>
<dbReference type="PANTHER" id="PTHR33048">
    <property type="entry name" value="PTH11-LIKE INTEGRAL MEMBRANE PROTEIN (AFU_ORTHOLOGUE AFUA_5G11245)"/>
    <property type="match status" value="1"/>
</dbReference>
<dbReference type="Pfam" id="PF20684">
    <property type="entry name" value="Fung_rhodopsin"/>
    <property type="match status" value="1"/>
</dbReference>
<dbReference type="InterPro" id="IPR049326">
    <property type="entry name" value="Rhodopsin_dom_fungi"/>
</dbReference>
<feature type="transmembrane region" description="Helical" evidence="7">
    <location>
        <begin position="210"/>
        <end position="231"/>
    </location>
</feature>
<dbReference type="PANTHER" id="PTHR33048:SF47">
    <property type="entry name" value="INTEGRAL MEMBRANE PROTEIN-RELATED"/>
    <property type="match status" value="1"/>
</dbReference>
<reference evidence="9 10" key="1">
    <citation type="submission" date="2015-09" db="EMBL/GenBank/DDBJ databases">
        <title>Host preference determinants of Valsa canker pathogens revealed by comparative genomics.</title>
        <authorList>
            <person name="Yin Z."/>
            <person name="Huang L."/>
        </authorList>
    </citation>
    <scope>NUCLEOTIDE SEQUENCE [LARGE SCALE GENOMIC DNA]</scope>
    <source>
        <strain evidence="9 10">SXYLt</strain>
    </source>
</reference>
<dbReference type="STRING" id="1230097.A0A423XI28"/>
<feature type="region of interest" description="Disordered" evidence="6">
    <location>
        <begin position="371"/>
        <end position="406"/>
    </location>
</feature>
<evidence type="ECO:0000256" key="7">
    <source>
        <dbReference type="SAM" id="Phobius"/>
    </source>
</evidence>
<dbReference type="OrthoDB" id="3648173at2759"/>
<feature type="transmembrane region" description="Helical" evidence="7">
    <location>
        <begin position="54"/>
        <end position="77"/>
    </location>
</feature>
<comment type="caution">
    <text evidence="9">The sequence shown here is derived from an EMBL/GenBank/DDBJ whole genome shotgun (WGS) entry which is preliminary data.</text>
</comment>
<proteinExistence type="inferred from homology"/>
<organism evidence="9 10">
    <name type="scientific">Cytospora leucostoma</name>
    <dbReference type="NCBI Taxonomy" id="1230097"/>
    <lineage>
        <taxon>Eukaryota</taxon>
        <taxon>Fungi</taxon>
        <taxon>Dikarya</taxon>
        <taxon>Ascomycota</taxon>
        <taxon>Pezizomycotina</taxon>
        <taxon>Sordariomycetes</taxon>
        <taxon>Sordariomycetidae</taxon>
        <taxon>Diaporthales</taxon>
        <taxon>Cytosporaceae</taxon>
        <taxon>Cytospora</taxon>
    </lineage>
</organism>
<dbReference type="AlphaFoldDB" id="A0A423XI28"/>
<protein>
    <recommendedName>
        <fullName evidence="8">Rhodopsin domain-containing protein</fullName>
    </recommendedName>
</protein>
<evidence type="ECO:0000256" key="6">
    <source>
        <dbReference type="SAM" id="MobiDB-lite"/>
    </source>
</evidence>
<feature type="transmembrane region" description="Helical" evidence="7">
    <location>
        <begin position="20"/>
        <end position="42"/>
    </location>
</feature>
<dbReference type="GO" id="GO:0016020">
    <property type="term" value="C:membrane"/>
    <property type="evidence" value="ECO:0007669"/>
    <property type="project" value="UniProtKB-SubCell"/>
</dbReference>
<feature type="transmembrane region" description="Helical" evidence="7">
    <location>
        <begin position="133"/>
        <end position="156"/>
    </location>
</feature>
<evidence type="ECO:0000259" key="8">
    <source>
        <dbReference type="Pfam" id="PF20684"/>
    </source>
</evidence>
<keyword evidence="3 7" id="KW-1133">Transmembrane helix</keyword>
<feature type="transmembrane region" description="Helical" evidence="7">
    <location>
        <begin position="251"/>
        <end position="273"/>
    </location>
</feature>
<dbReference type="Proteomes" id="UP000285146">
    <property type="component" value="Unassembled WGS sequence"/>
</dbReference>
<dbReference type="InterPro" id="IPR052337">
    <property type="entry name" value="SAT4-like"/>
</dbReference>
<keyword evidence="2 7" id="KW-0812">Transmembrane</keyword>
<feature type="region of interest" description="Disordered" evidence="6">
    <location>
        <begin position="337"/>
        <end position="358"/>
    </location>
</feature>
<evidence type="ECO:0000256" key="5">
    <source>
        <dbReference type="ARBA" id="ARBA00038359"/>
    </source>
</evidence>